<evidence type="ECO:0000256" key="1">
    <source>
        <dbReference type="ARBA" id="ARBA00022801"/>
    </source>
</evidence>
<evidence type="ECO:0000313" key="4">
    <source>
        <dbReference type="Proteomes" id="UP000273044"/>
    </source>
</evidence>
<dbReference type="Proteomes" id="UP000273044">
    <property type="component" value="Chromosome"/>
</dbReference>
<reference evidence="3 4" key="1">
    <citation type="submission" date="2018-12" db="EMBL/GenBank/DDBJ databases">
        <authorList>
            <consortium name="Pathogen Informatics"/>
        </authorList>
    </citation>
    <scope>NUCLEOTIDE SEQUENCE [LARGE SCALE GENOMIC DNA]</scope>
    <source>
        <strain evidence="3 4">NCTC12967</strain>
    </source>
</reference>
<dbReference type="SUPFAM" id="SSF53474">
    <property type="entry name" value="alpha/beta-Hydrolases"/>
    <property type="match status" value="1"/>
</dbReference>
<dbReference type="AlphaFoldDB" id="A0A448MW64"/>
<dbReference type="Gene3D" id="3.40.50.1820">
    <property type="entry name" value="alpha/beta hydrolase"/>
    <property type="match status" value="1"/>
</dbReference>
<sequence>MMRMRHFTVDLNRERSATLEAVLFDAPSPEEQPTPLEHPRPAVIIAPGGGYMMLSQRESDPVAVAFLRRGFNVFVLRYSLREHAAYPNPAIDAAQAVRWIRAHAGEVGVDPRQVNLLGFSAGGHVAALLGTHWNRDDLVAAERAEYEATGRGDLLRHGSRPDALVICYGALSVDWVDGDEEILRTAARVDCISAVTGETPPAFVWTTGQDEVVPPSQSLRFVTALAEAGVPFEYHHFQWGCHGLSTADELCDADRESLPVNVASWVDLAANWLRKIGEEK</sequence>
<accession>A0A448MW64</accession>
<keyword evidence="4" id="KW-1185">Reference proteome</keyword>
<dbReference type="PANTHER" id="PTHR48081:SF6">
    <property type="entry name" value="PEPTIDASE S9 PROLYL OLIGOPEPTIDASE CATALYTIC DOMAIN-CONTAINING PROTEIN"/>
    <property type="match status" value="1"/>
</dbReference>
<dbReference type="PANTHER" id="PTHR48081">
    <property type="entry name" value="AB HYDROLASE SUPERFAMILY PROTEIN C4A8.06C"/>
    <property type="match status" value="1"/>
</dbReference>
<keyword evidence="1 3" id="KW-0378">Hydrolase</keyword>
<dbReference type="EMBL" id="LR134406">
    <property type="protein sequence ID" value="VEH69372.1"/>
    <property type="molecule type" value="Genomic_DNA"/>
</dbReference>
<proteinExistence type="predicted"/>
<name>A0A448MW64_9ACTN</name>
<protein>
    <submittedName>
        <fullName evidence="3">Alpha/beta hydrolase fold</fullName>
    </submittedName>
</protein>
<organism evidence="3 4">
    <name type="scientific">Arachnia propionica</name>
    <dbReference type="NCBI Taxonomy" id="1750"/>
    <lineage>
        <taxon>Bacteria</taxon>
        <taxon>Bacillati</taxon>
        <taxon>Actinomycetota</taxon>
        <taxon>Actinomycetes</taxon>
        <taxon>Propionibacteriales</taxon>
        <taxon>Propionibacteriaceae</taxon>
        <taxon>Arachnia</taxon>
    </lineage>
</organism>
<dbReference type="InterPro" id="IPR049492">
    <property type="entry name" value="BD-FAE-like_dom"/>
</dbReference>
<dbReference type="GO" id="GO:0016787">
    <property type="term" value="F:hydrolase activity"/>
    <property type="evidence" value="ECO:0007669"/>
    <property type="project" value="UniProtKB-KW"/>
</dbReference>
<evidence type="ECO:0000313" key="3">
    <source>
        <dbReference type="EMBL" id="VEH69372.1"/>
    </source>
</evidence>
<dbReference type="InterPro" id="IPR029058">
    <property type="entry name" value="AB_hydrolase_fold"/>
</dbReference>
<evidence type="ECO:0000259" key="2">
    <source>
        <dbReference type="Pfam" id="PF20434"/>
    </source>
</evidence>
<dbReference type="Pfam" id="PF20434">
    <property type="entry name" value="BD-FAE"/>
    <property type="match status" value="1"/>
</dbReference>
<dbReference type="InterPro" id="IPR050300">
    <property type="entry name" value="GDXG_lipolytic_enzyme"/>
</dbReference>
<gene>
    <name evidence="3" type="ORF">NCTC12967_00639</name>
</gene>
<feature type="domain" description="BD-FAE-like" evidence="2">
    <location>
        <begin position="35"/>
        <end position="138"/>
    </location>
</feature>